<protein>
    <submittedName>
        <fullName evidence="4">Esterase, PHB depolymerase family</fullName>
    </submittedName>
</protein>
<evidence type="ECO:0000256" key="2">
    <source>
        <dbReference type="ARBA" id="ARBA00022801"/>
    </source>
</evidence>
<keyword evidence="5" id="KW-1185">Reference proteome</keyword>
<name>A0A1I4F2N8_9PROT</name>
<sequence length="375" mass="39940">MIPSSYRGRTTRRPVKAVLMKIPSATRLMEATRLTRAGRLMEATALLRSHLHQEAPPSVPRHKGARSQHPTGQIVDIDPESGAAVGGAGQSGQFLSGTHRSDQGSITFKLYVPPKMLGARPPLIVMLHGCTESPDDFAAGTRMNAQGEKEGCLVVYPCQSSAANAQRCWNWFNPADQTRGQGEPALIAGITRQVMRDHAVDPTRVYAAGLSAGGAAAAIMGAVYPEVYAAIGVHSGLACGAARDLPSAFAAMRGGIAAPPPRTESRVVPTIVFHADRDGTVHPRNGDHVVAQAGGDGSAYRVTVEQGRVPGGHRYSRHCHVDRDGMIALEQWTIHGGGHAWSGGSERGSYTDPKGPDASREMLRFFLAHQHPAPW</sequence>
<dbReference type="InterPro" id="IPR050955">
    <property type="entry name" value="Plant_Biomass_Hydrol_Est"/>
</dbReference>
<dbReference type="SUPFAM" id="SSF53474">
    <property type="entry name" value="alpha/beta-Hydrolases"/>
    <property type="match status" value="1"/>
</dbReference>
<dbReference type="NCBIfam" id="TIGR01840">
    <property type="entry name" value="esterase_phb"/>
    <property type="match status" value="1"/>
</dbReference>
<evidence type="ECO:0000313" key="4">
    <source>
        <dbReference type="EMBL" id="SFL11067.1"/>
    </source>
</evidence>
<dbReference type="EMBL" id="FOSQ01000021">
    <property type="protein sequence ID" value="SFL11067.1"/>
    <property type="molecule type" value="Genomic_DNA"/>
</dbReference>
<dbReference type="InterPro" id="IPR010126">
    <property type="entry name" value="Esterase_phb"/>
</dbReference>
<organism evidence="4 5">
    <name type="scientific">Falsiroseomonas stagni DSM 19981</name>
    <dbReference type="NCBI Taxonomy" id="1123062"/>
    <lineage>
        <taxon>Bacteria</taxon>
        <taxon>Pseudomonadati</taxon>
        <taxon>Pseudomonadota</taxon>
        <taxon>Alphaproteobacteria</taxon>
        <taxon>Acetobacterales</taxon>
        <taxon>Roseomonadaceae</taxon>
        <taxon>Falsiroseomonas</taxon>
    </lineage>
</organism>
<dbReference type="PANTHER" id="PTHR43037:SF1">
    <property type="entry name" value="BLL1128 PROTEIN"/>
    <property type="match status" value="1"/>
</dbReference>
<dbReference type="Pfam" id="PF10503">
    <property type="entry name" value="Esterase_PHB"/>
    <property type="match status" value="1"/>
</dbReference>
<evidence type="ECO:0000256" key="1">
    <source>
        <dbReference type="ARBA" id="ARBA00022729"/>
    </source>
</evidence>
<evidence type="ECO:0000256" key="3">
    <source>
        <dbReference type="SAM" id="MobiDB-lite"/>
    </source>
</evidence>
<reference evidence="4 5" key="1">
    <citation type="submission" date="2016-10" db="EMBL/GenBank/DDBJ databases">
        <authorList>
            <person name="de Groot N.N."/>
        </authorList>
    </citation>
    <scope>NUCLEOTIDE SEQUENCE [LARGE SCALE GENOMIC DNA]</scope>
    <source>
        <strain evidence="4 5">DSM 19981</strain>
    </source>
</reference>
<evidence type="ECO:0000313" key="5">
    <source>
        <dbReference type="Proteomes" id="UP000199473"/>
    </source>
</evidence>
<dbReference type="AlphaFoldDB" id="A0A1I4F2N8"/>
<proteinExistence type="predicted"/>
<dbReference type="InterPro" id="IPR029058">
    <property type="entry name" value="AB_hydrolase_fold"/>
</dbReference>
<accession>A0A1I4F2N8</accession>
<dbReference type="OrthoDB" id="9767239at2"/>
<keyword evidence="1" id="KW-0732">Signal</keyword>
<feature type="region of interest" description="Disordered" evidence="3">
    <location>
        <begin position="79"/>
        <end position="100"/>
    </location>
</feature>
<keyword evidence="2" id="KW-0378">Hydrolase</keyword>
<dbReference type="Proteomes" id="UP000199473">
    <property type="component" value="Unassembled WGS sequence"/>
</dbReference>
<dbReference type="STRING" id="1123062.SAMN02745775_1212"/>
<dbReference type="GO" id="GO:0016787">
    <property type="term" value="F:hydrolase activity"/>
    <property type="evidence" value="ECO:0007669"/>
    <property type="project" value="UniProtKB-KW"/>
</dbReference>
<dbReference type="GO" id="GO:0005576">
    <property type="term" value="C:extracellular region"/>
    <property type="evidence" value="ECO:0007669"/>
    <property type="project" value="InterPro"/>
</dbReference>
<gene>
    <name evidence="4" type="ORF">SAMN02745775_1212</name>
</gene>
<dbReference type="Gene3D" id="3.40.50.1820">
    <property type="entry name" value="alpha/beta hydrolase"/>
    <property type="match status" value="1"/>
</dbReference>
<dbReference type="PANTHER" id="PTHR43037">
    <property type="entry name" value="UNNAMED PRODUCT-RELATED"/>
    <property type="match status" value="1"/>
</dbReference>